<evidence type="ECO:0000313" key="3">
    <source>
        <dbReference type="Proteomes" id="UP000480684"/>
    </source>
</evidence>
<dbReference type="Proteomes" id="UP000480684">
    <property type="component" value="Unassembled WGS sequence"/>
</dbReference>
<sequence length="85" mass="9430">MANDNIDGHLLAEMILDQLEAAIKGQAKAEADAAEQRSKVWSLEHEVKRLTEQYRDETAARGMAERELEALKAQIAGLTDTTCVF</sequence>
<dbReference type="EMBL" id="JAAIYP010000034">
    <property type="protein sequence ID" value="NFV80032.1"/>
    <property type="molecule type" value="Genomic_DNA"/>
</dbReference>
<evidence type="ECO:0000313" key="2">
    <source>
        <dbReference type="EMBL" id="NFV80032.1"/>
    </source>
</evidence>
<keyword evidence="3" id="KW-1185">Reference proteome</keyword>
<dbReference type="AlphaFoldDB" id="A0A7C9UWC5"/>
<proteinExistence type="predicted"/>
<protein>
    <submittedName>
        <fullName evidence="2">Uncharacterized protein</fullName>
    </submittedName>
</protein>
<organism evidence="2 3">
    <name type="scientific">Magnetospirillum aberrantis SpK</name>
    <dbReference type="NCBI Taxonomy" id="908842"/>
    <lineage>
        <taxon>Bacteria</taxon>
        <taxon>Pseudomonadati</taxon>
        <taxon>Pseudomonadota</taxon>
        <taxon>Alphaproteobacteria</taxon>
        <taxon>Rhodospirillales</taxon>
        <taxon>Rhodospirillaceae</taxon>
        <taxon>Magnetospirillum</taxon>
    </lineage>
</organism>
<keyword evidence="1" id="KW-0175">Coiled coil</keyword>
<feature type="coiled-coil region" evidence="1">
    <location>
        <begin position="33"/>
        <end position="81"/>
    </location>
</feature>
<evidence type="ECO:0000256" key="1">
    <source>
        <dbReference type="SAM" id="Coils"/>
    </source>
</evidence>
<dbReference type="RefSeq" id="WP_163677422.1">
    <property type="nucleotide sequence ID" value="NZ_JAAIYP010000034.1"/>
</dbReference>
<accession>A0A7C9UWC5</accession>
<comment type="caution">
    <text evidence="2">The sequence shown here is derived from an EMBL/GenBank/DDBJ whole genome shotgun (WGS) entry which is preliminary data.</text>
</comment>
<reference evidence="2 3" key="1">
    <citation type="submission" date="2020-02" db="EMBL/GenBank/DDBJ databases">
        <authorList>
            <person name="Dziuba M."/>
            <person name="Kuznetsov B."/>
            <person name="Mardanov A."/>
            <person name="Ravin N."/>
            <person name="Grouzdev D."/>
        </authorList>
    </citation>
    <scope>NUCLEOTIDE SEQUENCE [LARGE SCALE GENOMIC DNA]</scope>
    <source>
        <strain evidence="2 3">SpK</strain>
    </source>
</reference>
<name>A0A7C9UWC5_9PROT</name>
<gene>
    <name evidence="2" type="ORF">G4223_07910</name>
</gene>